<feature type="chain" id="PRO_5043484430" description="peroxidase" evidence="9">
    <location>
        <begin position="31"/>
        <end position="659"/>
    </location>
</feature>
<evidence type="ECO:0000256" key="1">
    <source>
        <dbReference type="ARBA" id="ARBA00000189"/>
    </source>
</evidence>
<comment type="catalytic activity">
    <reaction evidence="1">
        <text>2 a phenolic donor + H2O2 = 2 a phenolic radical donor + 2 H2O</text>
        <dbReference type="Rhea" id="RHEA:56136"/>
        <dbReference type="ChEBI" id="CHEBI:15377"/>
        <dbReference type="ChEBI" id="CHEBI:16240"/>
        <dbReference type="ChEBI" id="CHEBI:139520"/>
        <dbReference type="ChEBI" id="CHEBI:139521"/>
        <dbReference type="EC" id="1.11.1.7"/>
    </reaction>
</comment>
<dbReference type="AlphaFoldDB" id="A0AAV5SW80"/>
<feature type="signal peptide" evidence="9">
    <location>
        <begin position="1"/>
        <end position="30"/>
    </location>
</feature>
<dbReference type="PROSITE" id="PS51670">
    <property type="entry name" value="SHKT"/>
    <property type="match status" value="1"/>
</dbReference>
<accession>A0AAV5SW80</accession>
<evidence type="ECO:0000256" key="4">
    <source>
        <dbReference type="ARBA" id="ARBA00022723"/>
    </source>
</evidence>
<feature type="binding site" description="axial binding residue" evidence="7">
    <location>
        <position position="431"/>
    </location>
    <ligand>
        <name>heme b</name>
        <dbReference type="ChEBI" id="CHEBI:60344"/>
    </ligand>
    <ligandPart>
        <name>Fe</name>
        <dbReference type="ChEBI" id="CHEBI:18248"/>
    </ligandPart>
</feature>
<organism evidence="11 12">
    <name type="scientific">Pristionchus entomophagus</name>
    <dbReference type="NCBI Taxonomy" id="358040"/>
    <lineage>
        <taxon>Eukaryota</taxon>
        <taxon>Metazoa</taxon>
        <taxon>Ecdysozoa</taxon>
        <taxon>Nematoda</taxon>
        <taxon>Chromadorea</taxon>
        <taxon>Rhabditida</taxon>
        <taxon>Rhabditina</taxon>
        <taxon>Diplogasteromorpha</taxon>
        <taxon>Diplogasteroidea</taxon>
        <taxon>Neodiplogasteridae</taxon>
        <taxon>Pristionchus</taxon>
    </lineage>
</organism>
<dbReference type="SUPFAM" id="SSF48113">
    <property type="entry name" value="Heme-dependent peroxidases"/>
    <property type="match status" value="1"/>
</dbReference>
<dbReference type="PRINTS" id="PR00457">
    <property type="entry name" value="ANPEROXIDASE"/>
</dbReference>
<dbReference type="Pfam" id="PF03098">
    <property type="entry name" value="An_peroxidase"/>
    <property type="match status" value="1"/>
</dbReference>
<feature type="disulfide bond" evidence="8">
    <location>
        <begin position="45"/>
        <end position="79"/>
    </location>
</feature>
<dbReference type="GO" id="GO:0020037">
    <property type="term" value="F:heme binding"/>
    <property type="evidence" value="ECO:0007669"/>
    <property type="project" value="InterPro"/>
</dbReference>
<dbReference type="Gene3D" id="1.10.640.10">
    <property type="entry name" value="Haem peroxidase domain superfamily, animal type"/>
    <property type="match status" value="1"/>
</dbReference>
<dbReference type="PANTHER" id="PTHR11475">
    <property type="entry name" value="OXIDASE/PEROXIDASE"/>
    <property type="match status" value="1"/>
</dbReference>
<dbReference type="FunFam" id="1.10.640.10:FF:000007">
    <property type="entry name" value="Peroxidase mlt-7"/>
    <property type="match status" value="1"/>
</dbReference>
<comment type="caution">
    <text evidence="8">Lacks conserved residue(s) required for the propagation of feature annotation.</text>
</comment>
<keyword evidence="7" id="KW-0349">Heme</keyword>
<evidence type="ECO:0000313" key="11">
    <source>
        <dbReference type="EMBL" id="GMS84330.1"/>
    </source>
</evidence>
<gene>
    <name evidence="11" type="ORF">PENTCL1PPCAC_6505</name>
</gene>
<dbReference type="InterPro" id="IPR003582">
    <property type="entry name" value="ShKT_dom"/>
</dbReference>
<evidence type="ECO:0000256" key="3">
    <source>
        <dbReference type="ARBA" id="ARBA00022559"/>
    </source>
</evidence>
<reference evidence="11" key="1">
    <citation type="submission" date="2023-10" db="EMBL/GenBank/DDBJ databases">
        <title>Genome assembly of Pristionchus species.</title>
        <authorList>
            <person name="Yoshida K."/>
            <person name="Sommer R.J."/>
        </authorList>
    </citation>
    <scope>NUCLEOTIDE SEQUENCE</scope>
    <source>
        <strain evidence="11">RS0144</strain>
    </source>
</reference>
<evidence type="ECO:0000256" key="9">
    <source>
        <dbReference type="SAM" id="SignalP"/>
    </source>
</evidence>
<feature type="domain" description="ShKT" evidence="10">
    <location>
        <begin position="45"/>
        <end position="79"/>
    </location>
</feature>
<protein>
    <recommendedName>
        <fullName evidence="2">peroxidase</fullName>
        <ecNumber evidence="2">1.11.1.7</ecNumber>
    </recommendedName>
</protein>
<dbReference type="PROSITE" id="PS50292">
    <property type="entry name" value="PEROXIDASE_3"/>
    <property type="match status" value="1"/>
</dbReference>
<keyword evidence="4 7" id="KW-0479">Metal-binding</keyword>
<dbReference type="SMART" id="SM00254">
    <property type="entry name" value="ShKT"/>
    <property type="match status" value="1"/>
</dbReference>
<dbReference type="GO" id="GO:0005615">
    <property type="term" value="C:extracellular space"/>
    <property type="evidence" value="ECO:0007669"/>
    <property type="project" value="TreeGrafter"/>
</dbReference>
<evidence type="ECO:0000259" key="10">
    <source>
        <dbReference type="PROSITE" id="PS51670"/>
    </source>
</evidence>
<name>A0AAV5SW80_9BILA</name>
<dbReference type="InterPro" id="IPR019791">
    <property type="entry name" value="Haem_peroxidase_animal"/>
</dbReference>
<evidence type="ECO:0000256" key="5">
    <source>
        <dbReference type="ARBA" id="ARBA00022729"/>
    </source>
</evidence>
<keyword evidence="3" id="KW-0560">Oxidoreductase</keyword>
<keyword evidence="5 9" id="KW-0732">Signal</keyword>
<dbReference type="GO" id="GO:0046872">
    <property type="term" value="F:metal ion binding"/>
    <property type="evidence" value="ECO:0007669"/>
    <property type="project" value="UniProtKB-KW"/>
</dbReference>
<dbReference type="EMBL" id="BTSX01000002">
    <property type="protein sequence ID" value="GMS84330.1"/>
    <property type="molecule type" value="Genomic_DNA"/>
</dbReference>
<feature type="non-terminal residue" evidence="11">
    <location>
        <position position="1"/>
    </location>
</feature>
<keyword evidence="3" id="KW-0575">Peroxidase</keyword>
<sequence>LFQMIQSRVHSWTLLPLLPLLLLLSSIVSSQDFSPKCSSSFSPQCCDNHRFCEFWAGKRECLSNPTWMLENCARSCGSCSTVTTRSPLPPRDETRCNPPTTVAFSTRAEPSVQEVRSQQKATGCARVGAMPDCGRNRCFHERYRTFDGSCNNLHNPLLGAAFTPFSRLLPSQYDDGVNAVISSIRRTRPSAREVSHFLLSSRRSIPSSANSLLMQFGQFLSHDITKNGLNNFCDCSTRDAECSNIPIPVADQRRRSVSCIRFTRAVPVCGTGRGAVPREQFNENSAFIDGSQIYGSDSKSAAALRAGAFLRAEVVGGRVFPPNNRRDSMQTGDDRSNLFVGLSALHTSWLRLHNNIAASLQNINPRWDSNRVFEETRKIVGACMQVVTYHEFLPALLGPFFNRLVPTYEQYDKNMNSAILNEFTAAAYRLHGMLQEFYPLLDSNFRQTGSVGVVEGMFQLHRILESGLDHLYRGLISIPARSPQRITTAVTELIMSGEGDMASINIQRGRDHGLQPYNHYRKLCNLKTLQRFDEWTEVSDPEVRKRVSELYSSPEELDLYTGGILEEPADNSLVGPTFACIISEQFVRLREGDRHYWENPSTFTEQQRAALAKVTLSWIICSTSDRMDRINNQSFTIDNGTNAVQCSSIPSLDLNPWRE</sequence>
<proteinExistence type="predicted"/>
<keyword evidence="7" id="KW-0408">Iron</keyword>
<dbReference type="Proteomes" id="UP001432027">
    <property type="component" value="Unassembled WGS sequence"/>
</dbReference>
<keyword evidence="6 8" id="KW-1015">Disulfide bond</keyword>
<dbReference type="Pfam" id="PF01549">
    <property type="entry name" value="ShK"/>
    <property type="match status" value="1"/>
</dbReference>
<evidence type="ECO:0000256" key="8">
    <source>
        <dbReference type="PROSITE-ProRule" id="PRU01005"/>
    </source>
</evidence>
<dbReference type="GO" id="GO:0140825">
    <property type="term" value="F:lactoperoxidase activity"/>
    <property type="evidence" value="ECO:0007669"/>
    <property type="project" value="UniProtKB-EC"/>
</dbReference>
<evidence type="ECO:0000256" key="2">
    <source>
        <dbReference type="ARBA" id="ARBA00012313"/>
    </source>
</evidence>
<dbReference type="PANTHER" id="PTHR11475:SF22">
    <property type="entry name" value="PEROXIDASE SKPO-1"/>
    <property type="match status" value="1"/>
</dbReference>
<evidence type="ECO:0000313" key="12">
    <source>
        <dbReference type="Proteomes" id="UP001432027"/>
    </source>
</evidence>
<dbReference type="CDD" id="cd09823">
    <property type="entry name" value="peroxinectin_like"/>
    <property type="match status" value="1"/>
</dbReference>
<dbReference type="GO" id="GO:0006979">
    <property type="term" value="P:response to oxidative stress"/>
    <property type="evidence" value="ECO:0007669"/>
    <property type="project" value="InterPro"/>
</dbReference>
<dbReference type="EC" id="1.11.1.7" evidence="2"/>
<keyword evidence="12" id="KW-1185">Reference proteome</keyword>
<dbReference type="InterPro" id="IPR037120">
    <property type="entry name" value="Haem_peroxidase_sf_animal"/>
</dbReference>
<evidence type="ECO:0000256" key="7">
    <source>
        <dbReference type="PIRSR" id="PIRSR619791-2"/>
    </source>
</evidence>
<evidence type="ECO:0000256" key="6">
    <source>
        <dbReference type="ARBA" id="ARBA00023157"/>
    </source>
</evidence>
<dbReference type="InterPro" id="IPR010255">
    <property type="entry name" value="Haem_peroxidase_sf"/>
</dbReference>
<comment type="caution">
    <text evidence="11">The sequence shown here is derived from an EMBL/GenBank/DDBJ whole genome shotgun (WGS) entry which is preliminary data.</text>
</comment>